<accession>A0AAU9XPE1</accession>
<name>A0AAU9XPE1_9CNID</name>
<dbReference type="InterPro" id="IPR043129">
    <property type="entry name" value="ATPase_NBD"/>
</dbReference>
<evidence type="ECO:0008006" key="3">
    <source>
        <dbReference type="Google" id="ProtNLM"/>
    </source>
</evidence>
<keyword evidence="2" id="KW-1185">Reference proteome</keyword>
<reference evidence="1 2" key="1">
    <citation type="submission" date="2022-05" db="EMBL/GenBank/DDBJ databases">
        <authorList>
            <consortium name="Genoscope - CEA"/>
            <person name="William W."/>
        </authorList>
    </citation>
    <scope>NUCLEOTIDE SEQUENCE [LARGE SCALE GENOMIC DNA]</scope>
</reference>
<proteinExistence type="predicted"/>
<dbReference type="Gene3D" id="3.30.420.40">
    <property type="match status" value="1"/>
</dbReference>
<sequence length="401" mass="45010">MFGQKPNTFESRIMATTYGIRVHRLFLDGLHPESKKEIISGIPRCKDVFFKFVKVDEVVKVGEKRQFTSFAPLTGGEKQVKLDFYQSECPDAEFVTDPEVRKAPGRGLVIETPEAWKTKDIEIHLLFGGTEIKVTAVNRTSNRQSTVHLDFLASTLEGSLLYTSRRSYLAVVTIDFGTTYGGFAFSFIKDEGKDAIFMNRDWANEQAAQTRKNPTCLLLKTDLSFDLFGYEAMENLDSKTLTEAANGQPVKAKTVIAKSIKFLKDEAIKVICQRTGDDHFSPDDVKWVLTVPAIWNPSAKQFMREAAYHAGVGSPENPNQLMIALEPEAAAIFCQEKNFLPIFIWKSVTPNLVASFVVFRVVFSLIACVIDEKTATIKGANHVPCQRPNESQFIYTFIDSK</sequence>
<dbReference type="AlphaFoldDB" id="A0AAU9XPE1"/>
<dbReference type="Proteomes" id="UP001159428">
    <property type="component" value="Unassembled WGS sequence"/>
</dbReference>
<dbReference type="PANTHER" id="PTHR14187">
    <property type="entry name" value="ALPHA KINASE/ELONGATION FACTOR 2 KINASE"/>
    <property type="match status" value="1"/>
</dbReference>
<protein>
    <recommendedName>
        <fullName evidence="3">Heat shock 70 kDa protein 12A</fullName>
    </recommendedName>
</protein>
<comment type="caution">
    <text evidence="1">The sequence shown here is derived from an EMBL/GenBank/DDBJ whole genome shotgun (WGS) entry which is preliminary data.</text>
</comment>
<dbReference type="SUPFAM" id="SSF53067">
    <property type="entry name" value="Actin-like ATPase domain"/>
    <property type="match status" value="1"/>
</dbReference>
<organism evidence="1 2">
    <name type="scientific">Pocillopora meandrina</name>
    <dbReference type="NCBI Taxonomy" id="46732"/>
    <lineage>
        <taxon>Eukaryota</taxon>
        <taxon>Metazoa</taxon>
        <taxon>Cnidaria</taxon>
        <taxon>Anthozoa</taxon>
        <taxon>Hexacorallia</taxon>
        <taxon>Scleractinia</taxon>
        <taxon>Astrocoeniina</taxon>
        <taxon>Pocilloporidae</taxon>
        <taxon>Pocillopora</taxon>
    </lineage>
</organism>
<evidence type="ECO:0000313" key="2">
    <source>
        <dbReference type="Proteomes" id="UP001159428"/>
    </source>
</evidence>
<evidence type="ECO:0000313" key="1">
    <source>
        <dbReference type="EMBL" id="CAH3153976.1"/>
    </source>
</evidence>
<dbReference type="EMBL" id="CALNXJ010000054">
    <property type="protein sequence ID" value="CAH3153976.1"/>
    <property type="molecule type" value="Genomic_DNA"/>
</dbReference>
<dbReference type="PANTHER" id="PTHR14187:SF5">
    <property type="entry name" value="HEAT SHOCK 70 KDA PROTEIN 12A"/>
    <property type="match status" value="1"/>
</dbReference>
<gene>
    <name evidence="1" type="ORF">PMEA_00027363</name>
</gene>